<comment type="caution">
    <text evidence="1">The sequence shown here is derived from an EMBL/GenBank/DDBJ whole genome shotgun (WGS) entry which is preliminary data.</text>
</comment>
<sequence>MHDNPVYSAGKSPTLTAFRRAGQVKRYASPTRAFVCNTPQFFRLFITLQPSGPQSHLSALPWQITKSRVTALVVK</sequence>
<dbReference type="KEGG" id="blac:94351092"/>
<gene>
    <name evidence="1" type="ORF">CCR75_007360</name>
</gene>
<organism evidence="1 2">
    <name type="scientific">Bremia lactucae</name>
    <name type="common">Lettuce downy mildew</name>
    <dbReference type="NCBI Taxonomy" id="4779"/>
    <lineage>
        <taxon>Eukaryota</taxon>
        <taxon>Sar</taxon>
        <taxon>Stramenopiles</taxon>
        <taxon>Oomycota</taxon>
        <taxon>Peronosporomycetes</taxon>
        <taxon>Peronosporales</taxon>
        <taxon>Peronosporaceae</taxon>
        <taxon>Bremia</taxon>
    </lineage>
</organism>
<dbReference type="EMBL" id="SHOA02000018">
    <property type="protein sequence ID" value="TDH66097.1"/>
    <property type="molecule type" value="Genomic_DNA"/>
</dbReference>
<accession>A0A976FG10</accession>
<evidence type="ECO:0000313" key="1">
    <source>
        <dbReference type="EMBL" id="TDH66097.1"/>
    </source>
</evidence>
<keyword evidence="2" id="KW-1185">Reference proteome</keyword>
<name>A0A976FG10_BRELC</name>
<dbReference type="GeneID" id="94351092"/>
<protein>
    <submittedName>
        <fullName evidence="1">Uncharacterized protein</fullName>
    </submittedName>
</protein>
<evidence type="ECO:0000313" key="2">
    <source>
        <dbReference type="Proteomes" id="UP000294530"/>
    </source>
</evidence>
<dbReference type="AlphaFoldDB" id="A0A976FG10"/>
<dbReference type="RefSeq" id="XP_067815596.1">
    <property type="nucleotide sequence ID" value="XM_067965421.1"/>
</dbReference>
<reference evidence="1 2" key="1">
    <citation type="journal article" date="2021" name="Genome Biol.">
        <title>AFLAP: assembly-free linkage analysis pipeline using k-mers from genome sequencing data.</title>
        <authorList>
            <person name="Fletcher K."/>
            <person name="Zhang L."/>
            <person name="Gil J."/>
            <person name="Han R."/>
            <person name="Cavanaugh K."/>
            <person name="Michelmore R."/>
        </authorList>
    </citation>
    <scope>NUCLEOTIDE SEQUENCE [LARGE SCALE GENOMIC DNA]</scope>
    <source>
        <strain evidence="1 2">SF5</strain>
    </source>
</reference>
<dbReference type="Proteomes" id="UP000294530">
    <property type="component" value="Unassembled WGS sequence"/>
</dbReference>
<proteinExistence type="predicted"/>